<protein>
    <submittedName>
        <fullName evidence="1">Uncharacterized protein</fullName>
    </submittedName>
</protein>
<keyword evidence="2" id="KW-1185">Reference proteome</keyword>
<dbReference type="Proteomes" id="UP000024635">
    <property type="component" value="Unassembled WGS sequence"/>
</dbReference>
<reference evidence="2" key="1">
    <citation type="journal article" date="2015" name="Nat. Genet.">
        <title>The genome and transcriptome of the zoonotic hookworm Ancylostoma ceylanicum identify infection-specific gene families.</title>
        <authorList>
            <person name="Schwarz E.M."/>
            <person name="Hu Y."/>
            <person name="Antoshechkin I."/>
            <person name="Miller M.M."/>
            <person name="Sternberg P.W."/>
            <person name="Aroian R.V."/>
        </authorList>
    </citation>
    <scope>NUCLEOTIDE SEQUENCE</scope>
    <source>
        <strain evidence="2">HY135</strain>
    </source>
</reference>
<dbReference type="OrthoDB" id="5876583at2759"/>
<name>A0A016VHT4_9BILA</name>
<accession>A0A016VHT4</accession>
<sequence>MERMERLLSAMGATPAAAPASTAEFVTNLLSTRLPEFTYNPDNGCTCDVPLPSPAVVSSKRLPRSPLAVHKLFQRLAVRAPSSSSLPPVLQSFLEMEIEGCVQHFWDGWHLVKWFGNNLRKEAKQKDCAPLSVWYEKLKTHMWKAIEVGGGERIRHIFNTCLKHVQDVHVWAKEETTGRYTRCGHAPLESVVGSRPETIAEGTPAFQKLRQLVLNKTLQKDSARASPRGGTSVCESKNALDRLYCRKEIFYPLITYKLYAMLSTMHFNTLTLAELAGERREQRVVEVQRKYFTRTSRMVFKSPVQHLWRDQITQAVLEARQGYHEVPPDEVDIQAMIDAEAAFDGGEPEDLFEAFLSSDEDECEEEPSEEL</sequence>
<proteinExistence type="predicted"/>
<dbReference type="AlphaFoldDB" id="A0A016VHT4"/>
<comment type="caution">
    <text evidence="1">The sequence shown here is derived from an EMBL/GenBank/DDBJ whole genome shotgun (WGS) entry which is preliminary data.</text>
</comment>
<evidence type="ECO:0000313" key="2">
    <source>
        <dbReference type="Proteomes" id="UP000024635"/>
    </source>
</evidence>
<evidence type="ECO:0000313" key="1">
    <source>
        <dbReference type="EMBL" id="EYC26348.1"/>
    </source>
</evidence>
<dbReference type="PANTHER" id="PTHR31751">
    <property type="entry name" value="SI:CH211-108C17.2-RELATED-RELATED"/>
    <property type="match status" value="1"/>
</dbReference>
<gene>
    <name evidence="1" type="primary">Acey_s0010.g1104</name>
    <name evidence="1" type="ORF">Y032_0010g1104</name>
</gene>
<dbReference type="EMBL" id="JARK01001346">
    <property type="protein sequence ID" value="EYC26348.1"/>
    <property type="molecule type" value="Genomic_DNA"/>
</dbReference>
<dbReference type="PANTHER" id="PTHR31751:SF42">
    <property type="entry name" value="PROTEIN CBG10204"/>
    <property type="match status" value="1"/>
</dbReference>
<organism evidence="1 2">
    <name type="scientific">Ancylostoma ceylanicum</name>
    <dbReference type="NCBI Taxonomy" id="53326"/>
    <lineage>
        <taxon>Eukaryota</taxon>
        <taxon>Metazoa</taxon>
        <taxon>Ecdysozoa</taxon>
        <taxon>Nematoda</taxon>
        <taxon>Chromadorea</taxon>
        <taxon>Rhabditida</taxon>
        <taxon>Rhabditina</taxon>
        <taxon>Rhabditomorpha</taxon>
        <taxon>Strongyloidea</taxon>
        <taxon>Ancylostomatidae</taxon>
        <taxon>Ancylostomatinae</taxon>
        <taxon>Ancylostoma</taxon>
    </lineage>
</organism>